<dbReference type="Pfam" id="PF03480">
    <property type="entry name" value="DctP"/>
    <property type="match status" value="1"/>
</dbReference>
<dbReference type="Proteomes" id="UP000048984">
    <property type="component" value="Unassembled WGS sequence"/>
</dbReference>
<dbReference type="GO" id="GO:0055085">
    <property type="term" value="P:transmembrane transport"/>
    <property type="evidence" value="ECO:0007669"/>
    <property type="project" value="InterPro"/>
</dbReference>
<keyword evidence="5" id="KW-1133">Transmembrane helix</keyword>
<feature type="transmembrane region" description="Helical" evidence="5">
    <location>
        <begin position="12"/>
        <end position="30"/>
    </location>
</feature>
<dbReference type="PIRSF" id="PIRSF006470">
    <property type="entry name" value="DctB"/>
    <property type="match status" value="1"/>
</dbReference>
<reference evidence="6 7" key="1">
    <citation type="submission" date="2015-09" db="EMBL/GenBank/DDBJ databases">
        <authorList>
            <person name="Jackson K.R."/>
            <person name="Lunt B.L."/>
            <person name="Fisher J.N.B."/>
            <person name="Gardner A.V."/>
            <person name="Bailey M.E."/>
            <person name="Deus L.M."/>
            <person name="Earl A.S."/>
            <person name="Gibby P.D."/>
            <person name="Hartmann K.A."/>
            <person name="Liu J.E."/>
            <person name="Manci A.M."/>
            <person name="Nielsen D.A."/>
            <person name="Solomon M.B."/>
            <person name="Breakwell D.P."/>
            <person name="Burnett S.H."/>
            <person name="Grose J.H."/>
        </authorList>
    </citation>
    <scope>NUCLEOTIDE SEQUENCE [LARGE SCALE GENOMIC DNA]</scope>
    <source>
        <strain evidence="6 7">16</strain>
    </source>
</reference>
<dbReference type="PROSITE" id="PS51318">
    <property type="entry name" value="TAT"/>
    <property type="match status" value="1"/>
</dbReference>
<evidence type="ECO:0008006" key="8">
    <source>
        <dbReference type="Google" id="ProtNLM"/>
    </source>
</evidence>
<evidence type="ECO:0000313" key="7">
    <source>
        <dbReference type="Proteomes" id="UP000048984"/>
    </source>
</evidence>
<dbReference type="InterPro" id="IPR004682">
    <property type="entry name" value="TRAP_DctP"/>
</dbReference>
<dbReference type="RefSeq" id="WP_054359443.1">
    <property type="nucleotide sequence ID" value="NZ_LJYW01000001.1"/>
</dbReference>
<dbReference type="NCBIfam" id="TIGR00787">
    <property type="entry name" value="dctP"/>
    <property type="match status" value="1"/>
</dbReference>
<evidence type="ECO:0000256" key="3">
    <source>
        <dbReference type="ARBA" id="ARBA00022448"/>
    </source>
</evidence>
<comment type="subcellular location">
    <subcellularLocation>
        <location evidence="1">Cell envelope</location>
    </subcellularLocation>
</comment>
<evidence type="ECO:0000256" key="5">
    <source>
        <dbReference type="SAM" id="Phobius"/>
    </source>
</evidence>
<sequence>MSIDLTLGRRNFMVGIGAAAIGTLAAPSILRAQSKRTIRLAHHLPIQSEQHAAAELFAAKVAEGTKGAVTIQILPAAQMGGQREIIESVSIGTLDMGFGESGLYANYVPEFGVVALPYLYRDFDHWQKTVDGDVGATLSAALDKKSGIRIVNWMVTGYRYTYSRTRPIAAPADFKGMKVRLPEAPVFVKTFSTLGAIPTPIPAPEMYAALQTGVVDAMEGTAEVAYTFKIFQVTKYFSKTRHILLDGSFAINSGLYAKLGAEERAAIDKAGAETAREQRAKHFEREAAAIAKLTGEGKMEVNEPNLKPFSDALANLQNEFAAASKGTELVEKIRKL</sequence>
<keyword evidence="3" id="KW-0813">Transport</keyword>
<name>A0A0P6VKU2_9HYPH</name>
<comment type="similarity">
    <text evidence="2">Belongs to the bacterial solute-binding protein 7 family.</text>
</comment>
<dbReference type="AlphaFoldDB" id="A0A0P6VKU2"/>
<dbReference type="Gene3D" id="3.40.190.170">
    <property type="entry name" value="Bacterial extracellular solute-binding protein, family 7"/>
    <property type="match status" value="1"/>
</dbReference>
<dbReference type="STRING" id="665126.ABB55_14540"/>
<reference evidence="6 7" key="2">
    <citation type="submission" date="2015-10" db="EMBL/GenBank/DDBJ databases">
        <title>Draft Genome Sequence of Prosthecomicrobium hirschii ATCC 27832.</title>
        <authorList>
            <person name="Daniel J."/>
            <person name="Givan S.A."/>
            <person name="Brun Y.V."/>
            <person name="Brown P.J."/>
        </authorList>
    </citation>
    <scope>NUCLEOTIDE SEQUENCE [LARGE SCALE GENOMIC DNA]</scope>
    <source>
        <strain evidence="6 7">16</strain>
    </source>
</reference>
<dbReference type="InterPro" id="IPR038404">
    <property type="entry name" value="TRAP_DctP_sf"/>
</dbReference>
<proteinExistence type="inferred from homology"/>
<dbReference type="PANTHER" id="PTHR33376:SF4">
    <property type="entry name" value="SIALIC ACID-BINDING PERIPLASMIC PROTEIN SIAP"/>
    <property type="match status" value="1"/>
</dbReference>
<organism evidence="6 7">
    <name type="scientific">Prosthecodimorpha hirschii</name>
    <dbReference type="NCBI Taxonomy" id="665126"/>
    <lineage>
        <taxon>Bacteria</taxon>
        <taxon>Pseudomonadati</taxon>
        <taxon>Pseudomonadota</taxon>
        <taxon>Alphaproteobacteria</taxon>
        <taxon>Hyphomicrobiales</taxon>
        <taxon>Ancalomicrobiaceae</taxon>
        <taxon>Prosthecodimorpha</taxon>
    </lineage>
</organism>
<keyword evidence="5" id="KW-0472">Membrane</keyword>
<evidence type="ECO:0000313" key="6">
    <source>
        <dbReference type="EMBL" id="KPL53278.1"/>
    </source>
</evidence>
<dbReference type="GO" id="GO:0030288">
    <property type="term" value="C:outer membrane-bounded periplasmic space"/>
    <property type="evidence" value="ECO:0007669"/>
    <property type="project" value="InterPro"/>
</dbReference>
<dbReference type="InterPro" id="IPR018389">
    <property type="entry name" value="DctP_fam"/>
</dbReference>
<gene>
    <name evidence="6" type="ORF">ABB55_14540</name>
</gene>
<comment type="caution">
    <text evidence="6">The sequence shown here is derived from an EMBL/GenBank/DDBJ whole genome shotgun (WGS) entry which is preliminary data.</text>
</comment>
<dbReference type="OrthoDB" id="8016675at2"/>
<dbReference type="InterPro" id="IPR006311">
    <property type="entry name" value="TAT_signal"/>
</dbReference>
<dbReference type="CDD" id="cd13603">
    <property type="entry name" value="PBP2_TRAP_Siap_TeaA_like"/>
    <property type="match status" value="1"/>
</dbReference>
<evidence type="ECO:0000256" key="1">
    <source>
        <dbReference type="ARBA" id="ARBA00004196"/>
    </source>
</evidence>
<protein>
    <recommendedName>
        <fullName evidence="8">C4-dicarboxylate ABC transporter substrate-binding protein</fullName>
    </recommendedName>
</protein>
<keyword evidence="5" id="KW-0812">Transmembrane</keyword>
<dbReference type="PANTHER" id="PTHR33376">
    <property type="match status" value="1"/>
</dbReference>
<dbReference type="EMBL" id="LJYW01000001">
    <property type="protein sequence ID" value="KPL53278.1"/>
    <property type="molecule type" value="Genomic_DNA"/>
</dbReference>
<dbReference type="NCBIfam" id="NF037995">
    <property type="entry name" value="TRAP_S1"/>
    <property type="match status" value="1"/>
</dbReference>
<keyword evidence="7" id="KW-1185">Reference proteome</keyword>
<keyword evidence="4" id="KW-0732">Signal</keyword>
<accession>A0A0P6VKU2</accession>
<evidence type="ECO:0000256" key="2">
    <source>
        <dbReference type="ARBA" id="ARBA00009023"/>
    </source>
</evidence>
<evidence type="ECO:0000256" key="4">
    <source>
        <dbReference type="ARBA" id="ARBA00022729"/>
    </source>
</evidence>